<accession>A0AAE0VFR7</accession>
<dbReference type="Proteomes" id="UP001195483">
    <property type="component" value="Unassembled WGS sequence"/>
</dbReference>
<dbReference type="EMBL" id="JAEAOA010000226">
    <property type="protein sequence ID" value="KAK3576211.1"/>
    <property type="molecule type" value="Genomic_DNA"/>
</dbReference>
<name>A0AAE0VFR7_9BIVA</name>
<organism evidence="1 2">
    <name type="scientific">Potamilus streckersoni</name>
    <dbReference type="NCBI Taxonomy" id="2493646"/>
    <lineage>
        <taxon>Eukaryota</taxon>
        <taxon>Metazoa</taxon>
        <taxon>Spiralia</taxon>
        <taxon>Lophotrochozoa</taxon>
        <taxon>Mollusca</taxon>
        <taxon>Bivalvia</taxon>
        <taxon>Autobranchia</taxon>
        <taxon>Heteroconchia</taxon>
        <taxon>Palaeoheterodonta</taxon>
        <taxon>Unionida</taxon>
        <taxon>Unionoidea</taxon>
        <taxon>Unionidae</taxon>
        <taxon>Ambleminae</taxon>
        <taxon>Lampsilini</taxon>
        <taxon>Potamilus</taxon>
    </lineage>
</organism>
<dbReference type="AlphaFoldDB" id="A0AAE0VFR7"/>
<comment type="caution">
    <text evidence="1">The sequence shown here is derived from an EMBL/GenBank/DDBJ whole genome shotgun (WGS) entry which is preliminary data.</text>
</comment>
<evidence type="ECO:0000313" key="1">
    <source>
        <dbReference type="EMBL" id="KAK3576211.1"/>
    </source>
</evidence>
<sequence>MSREADFANITIISPKKQSQKHVCVAKIIAHKYPQEDEQAFGFYGSTVHRRDIGAGCMKTLVAKLYVSYFLVRHWVAGFLGGTIWRSN</sequence>
<keyword evidence="2" id="KW-1185">Reference proteome</keyword>
<evidence type="ECO:0000313" key="2">
    <source>
        <dbReference type="Proteomes" id="UP001195483"/>
    </source>
</evidence>
<reference evidence="1" key="3">
    <citation type="submission" date="2023-05" db="EMBL/GenBank/DDBJ databases">
        <authorList>
            <person name="Smith C.H."/>
        </authorList>
    </citation>
    <scope>NUCLEOTIDE SEQUENCE</scope>
    <source>
        <strain evidence="1">CHS0354</strain>
        <tissue evidence="1">Mantle</tissue>
    </source>
</reference>
<proteinExistence type="predicted"/>
<reference evidence="1" key="2">
    <citation type="journal article" date="2021" name="Genome Biol. Evol.">
        <title>Developing a high-quality reference genome for a parasitic bivalve with doubly uniparental inheritance (Bivalvia: Unionida).</title>
        <authorList>
            <person name="Smith C.H."/>
        </authorList>
    </citation>
    <scope>NUCLEOTIDE SEQUENCE</scope>
    <source>
        <strain evidence="1">CHS0354</strain>
        <tissue evidence="1">Mantle</tissue>
    </source>
</reference>
<reference evidence="1" key="1">
    <citation type="journal article" date="2021" name="Genome Biol. Evol.">
        <title>A High-Quality Reference Genome for a Parasitic Bivalve with Doubly Uniparental Inheritance (Bivalvia: Unionida).</title>
        <authorList>
            <person name="Smith C.H."/>
        </authorList>
    </citation>
    <scope>NUCLEOTIDE SEQUENCE</scope>
    <source>
        <strain evidence="1">CHS0354</strain>
    </source>
</reference>
<gene>
    <name evidence="1" type="ORF">CHS0354_002811</name>
</gene>
<protein>
    <submittedName>
        <fullName evidence="1">Uncharacterized protein</fullName>
    </submittedName>
</protein>